<keyword evidence="2" id="KW-1185">Reference proteome</keyword>
<evidence type="ECO:0000313" key="2">
    <source>
        <dbReference type="Proteomes" id="UP000235145"/>
    </source>
</evidence>
<name>A0A9R1VWC6_LACSA</name>
<evidence type="ECO:0000313" key="1">
    <source>
        <dbReference type="EMBL" id="KAJ0211856.1"/>
    </source>
</evidence>
<comment type="caution">
    <text evidence="1">The sequence shown here is derived from an EMBL/GenBank/DDBJ whole genome shotgun (WGS) entry which is preliminary data.</text>
</comment>
<protein>
    <submittedName>
        <fullName evidence="1">Uncharacterized protein</fullName>
    </submittedName>
</protein>
<sequence length="227" mass="26451">MIRYNVYPYISPALLLAHGANNDYNDRLWNQGFGNQYQRNPNGGFNNENSENYKEGNQFPNLYFTHPYLQSMASDFQLALYDDVSPILFTKGNKHHVELTPQLISDIFVAHSANNDYNDRLGNQGFGNQYQRNPNGGFNNANSEYYNECNQFPNLYFMHPNRQSFYPVSKIIEIIKAIQDFLQKPNEEFHDVLEHLKEFLCLCPHHNFPIGNLCVSFMMESTFPIKL</sequence>
<dbReference type="AlphaFoldDB" id="A0A9R1VWC6"/>
<accession>A0A9R1VWC6</accession>
<dbReference type="Proteomes" id="UP000235145">
    <property type="component" value="Unassembled WGS sequence"/>
</dbReference>
<gene>
    <name evidence="1" type="ORF">LSAT_V11C400189470</name>
</gene>
<reference evidence="1 2" key="1">
    <citation type="journal article" date="2017" name="Nat. Commun.">
        <title>Genome assembly with in vitro proximity ligation data and whole-genome triplication in lettuce.</title>
        <authorList>
            <person name="Reyes-Chin-Wo S."/>
            <person name="Wang Z."/>
            <person name="Yang X."/>
            <person name="Kozik A."/>
            <person name="Arikit S."/>
            <person name="Song C."/>
            <person name="Xia L."/>
            <person name="Froenicke L."/>
            <person name="Lavelle D.O."/>
            <person name="Truco M.J."/>
            <person name="Xia R."/>
            <person name="Zhu S."/>
            <person name="Xu C."/>
            <person name="Xu H."/>
            <person name="Xu X."/>
            <person name="Cox K."/>
            <person name="Korf I."/>
            <person name="Meyers B.C."/>
            <person name="Michelmore R.W."/>
        </authorList>
    </citation>
    <scope>NUCLEOTIDE SEQUENCE [LARGE SCALE GENOMIC DNA]</scope>
    <source>
        <strain evidence="2">cv. Salinas</strain>
        <tissue evidence="1">Seedlings</tissue>
    </source>
</reference>
<dbReference type="EMBL" id="NBSK02000004">
    <property type="protein sequence ID" value="KAJ0211856.1"/>
    <property type="molecule type" value="Genomic_DNA"/>
</dbReference>
<proteinExistence type="predicted"/>
<organism evidence="1 2">
    <name type="scientific">Lactuca sativa</name>
    <name type="common">Garden lettuce</name>
    <dbReference type="NCBI Taxonomy" id="4236"/>
    <lineage>
        <taxon>Eukaryota</taxon>
        <taxon>Viridiplantae</taxon>
        <taxon>Streptophyta</taxon>
        <taxon>Embryophyta</taxon>
        <taxon>Tracheophyta</taxon>
        <taxon>Spermatophyta</taxon>
        <taxon>Magnoliopsida</taxon>
        <taxon>eudicotyledons</taxon>
        <taxon>Gunneridae</taxon>
        <taxon>Pentapetalae</taxon>
        <taxon>asterids</taxon>
        <taxon>campanulids</taxon>
        <taxon>Asterales</taxon>
        <taxon>Asteraceae</taxon>
        <taxon>Cichorioideae</taxon>
        <taxon>Cichorieae</taxon>
        <taxon>Lactucinae</taxon>
        <taxon>Lactuca</taxon>
    </lineage>
</organism>